<feature type="domain" description="Thioredoxin" evidence="1">
    <location>
        <begin position="1"/>
        <end position="111"/>
    </location>
</feature>
<dbReference type="Gene3D" id="3.40.30.10">
    <property type="entry name" value="Glutaredoxin"/>
    <property type="match status" value="1"/>
</dbReference>
<dbReference type="PROSITE" id="PS51352">
    <property type="entry name" value="THIOREDOXIN_2"/>
    <property type="match status" value="1"/>
</dbReference>
<name>A0A6C0H6E1_9ZZZZ</name>
<dbReference type="GO" id="GO:0015035">
    <property type="term" value="F:protein-disulfide reductase activity"/>
    <property type="evidence" value="ECO:0007669"/>
    <property type="project" value="TreeGrafter"/>
</dbReference>
<dbReference type="Pfam" id="PF00085">
    <property type="entry name" value="Thioredoxin"/>
    <property type="match status" value="1"/>
</dbReference>
<dbReference type="PANTHER" id="PTHR45815:SF3">
    <property type="entry name" value="PROTEIN DISULFIDE-ISOMERASE A6"/>
    <property type="match status" value="1"/>
</dbReference>
<proteinExistence type="predicted"/>
<organism evidence="2">
    <name type="scientific">viral metagenome</name>
    <dbReference type="NCBI Taxonomy" id="1070528"/>
    <lineage>
        <taxon>unclassified sequences</taxon>
        <taxon>metagenomes</taxon>
        <taxon>organismal metagenomes</taxon>
    </lineage>
</organism>
<evidence type="ECO:0000313" key="2">
    <source>
        <dbReference type="EMBL" id="QHT76039.1"/>
    </source>
</evidence>
<dbReference type="GO" id="GO:0034976">
    <property type="term" value="P:response to endoplasmic reticulum stress"/>
    <property type="evidence" value="ECO:0007669"/>
    <property type="project" value="TreeGrafter"/>
</dbReference>
<dbReference type="GO" id="GO:0005788">
    <property type="term" value="C:endoplasmic reticulum lumen"/>
    <property type="evidence" value="ECO:0007669"/>
    <property type="project" value="TreeGrafter"/>
</dbReference>
<protein>
    <recommendedName>
        <fullName evidence="1">Thioredoxin domain-containing protein</fullName>
    </recommendedName>
</protein>
<dbReference type="SUPFAM" id="SSF52833">
    <property type="entry name" value="Thioredoxin-like"/>
    <property type="match status" value="1"/>
</dbReference>
<dbReference type="PANTHER" id="PTHR45815">
    <property type="entry name" value="PROTEIN DISULFIDE-ISOMERASE A6"/>
    <property type="match status" value="1"/>
</dbReference>
<evidence type="ECO:0000259" key="1">
    <source>
        <dbReference type="PROSITE" id="PS51352"/>
    </source>
</evidence>
<dbReference type="CDD" id="cd02961">
    <property type="entry name" value="PDI_a_family"/>
    <property type="match status" value="1"/>
</dbReference>
<dbReference type="AlphaFoldDB" id="A0A6C0H6E1"/>
<dbReference type="InterPro" id="IPR013766">
    <property type="entry name" value="Thioredoxin_domain"/>
</dbReference>
<accession>A0A6C0H6E1</accession>
<sequence length="142" mass="16500">MTILHVPNSSNISKLKKEINSKNKPIAMLVYMEGCGPCNATRPEWEKIKSDKDILIVDLNKDLLDNELEQFIGTIDGFPTIKIIHPNGHKIDYNGNRTADDFIKWIDLNANIKKKGGKKRKTMKKKRKTIKKYKIIRKKYKF</sequence>
<dbReference type="InterPro" id="IPR036249">
    <property type="entry name" value="Thioredoxin-like_sf"/>
</dbReference>
<reference evidence="2" key="1">
    <citation type="journal article" date="2020" name="Nature">
        <title>Giant virus diversity and host interactions through global metagenomics.</title>
        <authorList>
            <person name="Schulz F."/>
            <person name="Roux S."/>
            <person name="Paez-Espino D."/>
            <person name="Jungbluth S."/>
            <person name="Walsh D.A."/>
            <person name="Denef V.J."/>
            <person name="McMahon K.D."/>
            <person name="Konstantinidis K.T."/>
            <person name="Eloe-Fadrosh E.A."/>
            <person name="Kyrpides N.C."/>
            <person name="Woyke T."/>
        </authorList>
    </citation>
    <scope>NUCLEOTIDE SEQUENCE</scope>
    <source>
        <strain evidence="2">GVMAG-M-3300023179-71</strain>
    </source>
</reference>
<dbReference type="EMBL" id="MN739887">
    <property type="protein sequence ID" value="QHT76039.1"/>
    <property type="molecule type" value="Genomic_DNA"/>
</dbReference>